<gene>
    <name evidence="3" type="ORF">H9635_17145</name>
</gene>
<evidence type="ECO:0000256" key="1">
    <source>
        <dbReference type="SAM" id="SignalP"/>
    </source>
</evidence>
<dbReference type="InterPro" id="IPR018392">
    <property type="entry name" value="LysM"/>
</dbReference>
<feature type="domain" description="LysM" evidence="2">
    <location>
        <begin position="24"/>
        <end position="69"/>
    </location>
</feature>
<proteinExistence type="predicted"/>
<sequence length="198" mass="22044">MLKKSIVLLFSMMIFALPASASAATYTVKSGDTLWKIASKNQIGLSELISLNPTLKNPDMIYVGDKIIISENEQQAVEEQVASLVNKERAKAGLAPLTIDWELARVAKYKSQDMHDKKYFSHTSPTYGSPFDMMKNFGISYKSAGENIAKGQKSATQVMDAWMNSSGHRANIMDAKFTHIGVGYVEDGNYWTQMFIKK</sequence>
<name>A0ABR8Y2R2_9BACL</name>
<feature type="signal peptide" evidence="1">
    <location>
        <begin position="1"/>
        <end position="23"/>
    </location>
</feature>
<dbReference type="SMART" id="SM00257">
    <property type="entry name" value="LysM"/>
    <property type="match status" value="1"/>
</dbReference>
<keyword evidence="1" id="KW-0732">Signal</keyword>
<organism evidence="3 4">
    <name type="scientific">Solibacillus faecavium</name>
    <dbReference type="NCBI Taxonomy" id="2762221"/>
    <lineage>
        <taxon>Bacteria</taxon>
        <taxon>Bacillati</taxon>
        <taxon>Bacillota</taxon>
        <taxon>Bacilli</taxon>
        <taxon>Bacillales</taxon>
        <taxon>Caryophanaceae</taxon>
        <taxon>Solibacillus</taxon>
    </lineage>
</organism>
<reference evidence="3 4" key="1">
    <citation type="submission" date="2020-08" db="EMBL/GenBank/DDBJ databases">
        <title>A Genomic Blueprint of the Chicken Gut Microbiome.</title>
        <authorList>
            <person name="Gilroy R."/>
            <person name="Ravi A."/>
            <person name="Getino M."/>
            <person name="Pursley I."/>
            <person name="Horton D.L."/>
            <person name="Alikhan N.-F."/>
            <person name="Baker D."/>
            <person name="Gharbi K."/>
            <person name="Hall N."/>
            <person name="Watson M."/>
            <person name="Adriaenssens E.M."/>
            <person name="Foster-Nyarko E."/>
            <person name="Jarju S."/>
            <person name="Secka A."/>
            <person name="Antonio M."/>
            <person name="Oren A."/>
            <person name="Chaudhuri R."/>
            <person name="La Ragione R.M."/>
            <person name="Hildebrand F."/>
            <person name="Pallen M.J."/>
        </authorList>
    </citation>
    <scope>NUCLEOTIDE SEQUENCE [LARGE SCALE GENOMIC DNA]</scope>
    <source>
        <strain evidence="3 4">A46</strain>
    </source>
</reference>
<dbReference type="RefSeq" id="WP_191701529.1">
    <property type="nucleotide sequence ID" value="NZ_JACSPZ010000011.1"/>
</dbReference>
<dbReference type="NCBIfam" id="TIGR02909">
    <property type="entry name" value="spore_YkwD"/>
    <property type="match status" value="1"/>
</dbReference>
<dbReference type="SUPFAM" id="SSF54106">
    <property type="entry name" value="LysM domain"/>
    <property type="match status" value="1"/>
</dbReference>
<dbReference type="InterPro" id="IPR035940">
    <property type="entry name" value="CAP_sf"/>
</dbReference>
<evidence type="ECO:0000313" key="3">
    <source>
        <dbReference type="EMBL" id="MBD8038473.1"/>
    </source>
</evidence>
<dbReference type="InterPro" id="IPR014258">
    <property type="entry name" value="CAP_domain_YkwD-like"/>
</dbReference>
<dbReference type="InterPro" id="IPR036779">
    <property type="entry name" value="LysM_dom_sf"/>
</dbReference>
<dbReference type="SUPFAM" id="SSF55797">
    <property type="entry name" value="PR-1-like"/>
    <property type="match status" value="1"/>
</dbReference>
<dbReference type="CDD" id="cd05379">
    <property type="entry name" value="CAP_bacterial"/>
    <property type="match status" value="1"/>
</dbReference>
<dbReference type="PROSITE" id="PS51782">
    <property type="entry name" value="LYSM"/>
    <property type="match status" value="1"/>
</dbReference>
<accession>A0ABR8Y2R2</accession>
<dbReference type="Proteomes" id="UP000619101">
    <property type="component" value="Unassembled WGS sequence"/>
</dbReference>
<keyword evidence="4" id="KW-1185">Reference proteome</keyword>
<comment type="caution">
    <text evidence="3">The sequence shown here is derived from an EMBL/GenBank/DDBJ whole genome shotgun (WGS) entry which is preliminary data.</text>
</comment>
<dbReference type="Gene3D" id="3.40.33.10">
    <property type="entry name" value="CAP"/>
    <property type="match status" value="1"/>
</dbReference>
<protein>
    <submittedName>
        <fullName evidence="3">LysM peptidoglycan-binding domain-containing protein</fullName>
    </submittedName>
</protein>
<feature type="chain" id="PRO_5046465962" evidence="1">
    <location>
        <begin position="24"/>
        <end position="198"/>
    </location>
</feature>
<evidence type="ECO:0000259" key="2">
    <source>
        <dbReference type="PROSITE" id="PS51782"/>
    </source>
</evidence>
<dbReference type="Pfam" id="PF01476">
    <property type="entry name" value="LysM"/>
    <property type="match status" value="1"/>
</dbReference>
<evidence type="ECO:0000313" key="4">
    <source>
        <dbReference type="Proteomes" id="UP000619101"/>
    </source>
</evidence>
<dbReference type="Gene3D" id="3.10.350.10">
    <property type="entry name" value="LysM domain"/>
    <property type="match status" value="1"/>
</dbReference>
<dbReference type="PANTHER" id="PTHR31157">
    <property type="entry name" value="SCP DOMAIN-CONTAINING PROTEIN"/>
    <property type="match status" value="1"/>
</dbReference>
<dbReference type="PANTHER" id="PTHR31157:SF1">
    <property type="entry name" value="SCP DOMAIN-CONTAINING PROTEIN"/>
    <property type="match status" value="1"/>
</dbReference>
<dbReference type="CDD" id="cd00118">
    <property type="entry name" value="LysM"/>
    <property type="match status" value="1"/>
</dbReference>
<dbReference type="InterPro" id="IPR014044">
    <property type="entry name" value="CAP_dom"/>
</dbReference>
<dbReference type="Pfam" id="PF00188">
    <property type="entry name" value="CAP"/>
    <property type="match status" value="1"/>
</dbReference>
<dbReference type="EMBL" id="JACSPZ010000011">
    <property type="protein sequence ID" value="MBD8038473.1"/>
    <property type="molecule type" value="Genomic_DNA"/>
</dbReference>